<evidence type="ECO:0008006" key="4">
    <source>
        <dbReference type="Google" id="ProtNLM"/>
    </source>
</evidence>
<sequence>VCAYPDSVWEGDENFNPYLEIFIMDTTGTIIRQLTHDLDADHDPDWSPDGGEIAYLHTNLRRMTESGTIGVYIMDTTGNNQRILTDPKSYCWYTSFSPDGQFIAFCSSENGNTDIYLMRRDGSDPVRITDHFATDEFPAWTP</sequence>
<feature type="non-terminal residue" evidence="2">
    <location>
        <position position="1"/>
    </location>
</feature>
<dbReference type="SUPFAM" id="SSF69304">
    <property type="entry name" value="Tricorn protease N-terminal domain"/>
    <property type="match status" value="1"/>
</dbReference>
<dbReference type="PANTHER" id="PTHR36842:SF1">
    <property type="entry name" value="PROTEIN TOLB"/>
    <property type="match status" value="1"/>
</dbReference>
<dbReference type="PANTHER" id="PTHR36842">
    <property type="entry name" value="PROTEIN TOLB HOMOLOG"/>
    <property type="match status" value="1"/>
</dbReference>
<evidence type="ECO:0000313" key="2">
    <source>
        <dbReference type="EMBL" id="RKX69815.1"/>
    </source>
</evidence>
<comment type="similarity">
    <text evidence="1">Belongs to the TolB family.</text>
</comment>
<dbReference type="InterPro" id="IPR011659">
    <property type="entry name" value="WD40"/>
</dbReference>
<comment type="caution">
    <text evidence="2">The sequence shown here is derived from an EMBL/GenBank/DDBJ whole genome shotgun (WGS) entry which is preliminary data.</text>
</comment>
<evidence type="ECO:0000313" key="3">
    <source>
        <dbReference type="Proteomes" id="UP000268469"/>
    </source>
</evidence>
<reference evidence="2 3" key="1">
    <citation type="submission" date="2018-06" db="EMBL/GenBank/DDBJ databases">
        <title>Extensive metabolic versatility and redundancy in microbially diverse, dynamic hydrothermal sediments.</title>
        <authorList>
            <person name="Dombrowski N."/>
            <person name="Teske A."/>
            <person name="Baker B.J."/>
        </authorList>
    </citation>
    <scope>NUCLEOTIDE SEQUENCE [LARGE SCALE GENOMIC DNA]</scope>
    <source>
        <strain evidence="2">B36_G15</strain>
    </source>
</reference>
<dbReference type="Proteomes" id="UP000268469">
    <property type="component" value="Unassembled WGS sequence"/>
</dbReference>
<gene>
    <name evidence="2" type="ORF">DRP53_07100</name>
</gene>
<dbReference type="InterPro" id="IPR011042">
    <property type="entry name" value="6-blade_b-propeller_TolB-like"/>
</dbReference>
<proteinExistence type="inferred from homology"/>
<accession>A0A660SG71</accession>
<name>A0A660SG71_UNCW3</name>
<dbReference type="AlphaFoldDB" id="A0A660SG71"/>
<evidence type="ECO:0000256" key="1">
    <source>
        <dbReference type="ARBA" id="ARBA00009820"/>
    </source>
</evidence>
<dbReference type="Pfam" id="PF07676">
    <property type="entry name" value="PD40"/>
    <property type="match status" value="1"/>
</dbReference>
<protein>
    <recommendedName>
        <fullName evidence="4">DUF5050 domain-containing protein</fullName>
    </recommendedName>
</protein>
<dbReference type="Gene3D" id="2.120.10.30">
    <property type="entry name" value="TolB, C-terminal domain"/>
    <property type="match status" value="1"/>
</dbReference>
<dbReference type="EMBL" id="QNBE01000065">
    <property type="protein sequence ID" value="RKX69815.1"/>
    <property type="molecule type" value="Genomic_DNA"/>
</dbReference>
<organism evidence="2 3">
    <name type="scientific">candidate division WOR-3 bacterium</name>
    <dbReference type="NCBI Taxonomy" id="2052148"/>
    <lineage>
        <taxon>Bacteria</taxon>
        <taxon>Bacteria division WOR-3</taxon>
    </lineage>
</organism>